<evidence type="ECO:0000259" key="2">
    <source>
        <dbReference type="Pfam" id="PF00437"/>
    </source>
</evidence>
<feature type="non-terminal residue" evidence="3">
    <location>
        <position position="257"/>
    </location>
</feature>
<dbReference type="EMBL" id="BARV01029626">
    <property type="protein sequence ID" value="GAI33094.1"/>
    <property type="molecule type" value="Genomic_DNA"/>
</dbReference>
<comment type="similarity">
    <text evidence="1">Belongs to the GSP E family.</text>
</comment>
<evidence type="ECO:0000313" key="3">
    <source>
        <dbReference type="EMBL" id="GAI33094.1"/>
    </source>
</evidence>
<sequence length="257" mass="28883">PVNEPYAYVAIEASQPPTYQVCEVKLTAGEEELLKEIRSWLYEIINVDFTSLDKPGDFLRQKVQQITKDFGIRLSSLSMEKIMYYVVRDLIGYGRLDPLLRDKKAEDISADGPGIPVYVYHQKYGSLKTNIAFNQEELDSLIYKLAQRSGRHISMAKPLLDASLPSQDRLQLSIGNEVTTRGSTFTIRKFRETPFTPIDLINLGTLSVEMAVYFWLAVENGFNILIAGGAASGKTTFLNTISMFIPPNSKIISIEDT</sequence>
<name>X1PQD5_9ZZZZ</name>
<dbReference type="PANTHER" id="PTHR30486:SF6">
    <property type="entry name" value="TYPE IV PILUS RETRACTATION ATPASE PILT"/>
    <property type="match status" value="1"/>
</dbReference>
<reference evidence="3" key="1">
    <citation type="journal article" date="2014" name="Front. Microbiol.">
        <title>High frequency of phylogenetically diverse reductive dehalogenase-homologous genes in deep subseafloor sedimentary metagenomes.</title>
        <authorList>
            <person name="Kawai M."/>
            <person name="Futagami T."/>
            <person name="Toyoda A."/>
            <person name="Takaki Y."/>
            <person name="Nishi S."/>
            <person name="Hori S."/>
            <person name="Arai W."/>
            <person name="Tsubouchi T."/>
            <person name="Morono Y."/>
            <person name="Uchiyama I."/>
            <person name="Ito T."/>
            <person name="Fujiyama A."/>
            <person name="Inagaki F."/>
            <person name="Takami H."/>
        </authorList>
    </citation>
    <scope>NUCLEOTIDE SEQUENCE</scope>
    <source>
        <strain evidence="3">Expedition CK06-06</strain>
    </source>
</reference>
<dbReference type="InterPro" id="IPR027417">
    <property type="entry name" value="P-loop_NTPase"/>
</dbReference>
<organism evidence="3">
    <name type="scientific">marine sediment metagenome</name>
    <dbReference type="NCBI Taxonomy" id="412755"/>
    <lineage>
        <taxon>unclassified sequences</taxon>
        <taxon>metagenomes</taxon>
        <taxon>ecological metagenomes</taxon>
    </lineage>
</organism>
<dbReference type="Pfam" id="PF00437">
    <property type="entry name" value="T2SSE"/>
    <property type="match status" value="1"/>
</dbReference>
<feature type="domain" description="Bacterial type II secretion system protein E" evidence="2">
    <location>
        <begin position="152"/>
        <end position="257"/>
    </location>
</feature>
<dbReference type="InterPro" id="IPR050921">
    <property type="entry name" value="T4SS_GSP_E_ATPase"/>
</dbReference>
<comment type="caution">
    <text evidence="3">The sequence shown here is derived from an EMBL/GenBank/DDBJ whole genome shotgun (WGS) entry which is preliminary data.</text>
</comment>
<proteinExistence type="inferred from homology"/>
<dbReference type="InterPro" id="IPR001482">
    <property type="entry name" value="T2SS/T4SS_dom"/>
</dbReference>
<evidence type="ECO:0000256" key="1">
    <source>
        <dbReference type="ARBA" id="ARBA00006611"/>
    </source>
</evidence>
<dbReference type="GO" id="GO:0016887">
    <property type="term" value="F:ATP hydrolysis activity"/>
    <property type="evidence" value="ECO:0007669"/>
    <property type="project" value="InterPro"/>
</dbReference>
<feature type="non-terminal residue" evidence="3">
    <location>
        <position position="1"/>
    </location>
</feature>
<accession>X1PQD5</accession>
<dbReference type="PANTHER" id="PTHR30486">
    <property type="entry name" value="TWITCHING MOTILITY PROTEIN PILT"/>
    <property type="match status" value="1"/>
</dbReference>
<dbReference type="SUPFAM" id="SSF52540">
    <property type="entry name" value="P-loop containing nucleoside triphosphate hydrolases"/>
    <property type="match status" value="1"/>
</dbReference>
<protein>
    <recommendedName>
        <fullName evidence="2">Bacterial type II secretion system protein E domain-containing protein</fullName>
    </recommendedName>
</protein>
<dbReference type="AlphaFoldDB" id="X1PQD5"/>
<dbReference type="Gene3D" id="3.30.450.380">
    <property type="match status" value="1"/>
</dbReference>
<gene>
    <name evidence="3" type="ORF">S06H3_47198</name>
</gene>
<dbReference type="Gene3D" id="3.40.50.300">
    <property type="entry name" value="P-loop containing nucleotide triphosphate hydrolases"/>
    <property type="match status" value="1"/>
</dbReference>